<feature type="domain" description="GFO/IDH/MocA-like oxidoreductase" evidence="3">
    <location>
        <begin position="142"/>
        <end position="240"/>
    </location>
</feature>
<dbReference type="InterPro" id="IPR050463">
    <property type="entry name" value="Gfo/Idh/MocA_oxidrdct_glycsds"/>
</dbReference>
<dbReference type="EMBL" id="RFFJ01000043">
    <property type="protein sequence ID" value="RMI41652.1"/>
    <property type="molecule type" value="Genomic_DNA"/>
</dbReference>
<evidence type="ECO:0000313" key="5">
    <source>
        <dbReference type="Proteomes" id="UP000278673"/>
    </source>
</evidence>
<organism evidence="4 5">
    <name type="scientific">Streptomyces triticirhizae</name>
    <dbReference type="NCBI Taxonomy" id="2483353"/>
    <lineage>
        <taxon>Bacteria</taxon>
        <taxon>Bacillati</taxon>
        <taxon>Actinomycetota</taxon>
        <taxon>Actinomycetes</taxon>
        <taxon>Kitasatosporales</taxon>
        <taxon>Streptomycetaceae</taxon>
        <taxon>Streptomyces</taxon>
    </lineage>
</organism>
<accession>A0A3M2LWR3</accession>
<dbReference type="RefSeq" id="WP_122183589.1">
    <property type="nucleotide sequence ID" value="NZ_RFFJ01000043.1"/>
</dbReference>
<dbReference type="SUPFAM" id="SSF51735">
    <property type="entry name" value="NAD(P)-binding Rossmann-fold domains"/>
    <property type="match status" value="1"/>
</dbReference>
<comment type="caution">
    <text evidence="4">The sequence shown here is derived from an EMBL/GenBank/DDBJ whole genome shotgun (WGS) entry which is preliminary data.</text>
</comment>
<dbReference type="InterPro" id="IPR036291">
    <property type="entry name" value="NAD(P)-bd_dom_sf"/>
</dbReference>
<dbReference type="PANTHER" id="PTHR43818:SF11">
    <property type="entry name" value="BCDNA.GH03377"/>
    <property type="match status" value="1"/>
</dbReference>
<dbReference type="GO" id="GO:0000166">
    <property type="term" value="F:nucleotide binding"/>
    <property type="evidence" value="ECO:0007669"/>
    <property type="project" value="InterPro"/>
</dbReference>
<evidence type="ECO:0000259" key="3">
    <source>
        <dbReference type="Pfam" id="PF22725"/>
    </source>
</evidence>
<dbReference type="Pfam" id="PF22725">
    <property type="entry name" value="GFO_IDH_MocA_C3"/>
    <property type="match status" value="1"/>
</dbReference>
<gene>
    <name evidence="4" type="ORF">EBN88_10710</name>
</gene>
<dbReference type="InterPro" id="IPR055170">
    <property type="entry name" value="GFO_IDH_MocA-like_dom"/>
</dbReference>
<evidence type="ECO:0000313" key="4">
    <source>
        <dbReference type="EMBL" id="RMI41652.1"/>
    </source>
</evidence>
<dbReference type="InterPro" id="IPR000683">
    <property type="entry name" value="Gfo/Idh/MocA-like_OxRdtase_N"/>
</dbReference>
<feature type="domain" description="Gfo/Idh/MocA-like oxidoreductase N-terminal" evidence="2">
    <location>
        <begin position="1"/>
        <end position="112"/>
    </location>
</feature>
<sequence>MRIGLLGTGPWAGVTHGPGLAEHPEVELAGVWGRRPEAAAELATTLRTRPYDTPEALFADCEAVAFALPPDVQAPLAVRAAEAGCHLLLEKPVATTVDGARAVADAVAAHDRASVVFCTFRFAPETASWVAAQSGTEGWLTGSVQAFASLFGGPEEPNPATPWRRERGALWDIGPHALSLLLPPLGDVVDLASIRAARGPDDMVHAVLCHASGATSTLTLSLSMPPQAAGFQAELRGAAGVSTLPESGGGGPVRPFQRAVDALIQSANGGQPHPCDARFGLRVTEILAAIESALQTSPPGHDLERHPA</sequence>
<dbReference type="Gene3D" id="3.30.360.10">
    <property type="entry name" value="Dihydrodipicolinate Reductase, domain 2"/>
    <property type="match status" value="1"/>
</dbReference>
<dbReference type="Gene3D" id="3.40.50.720">
    <property type="entry name" value="NAD(P)-binding Rossmann-like Domain"/>
    <property type="match status" value="1"/>
</dbReference>
<dbReference type="Pfam" id="PF01408">
    <property type="entry name" value="GFO_IDH_MocA"/>
    <property type="match status" value="1"/>
</dbReference>
<name>A0A3M2LWR3_9ACTN</name>
<dbReference type="GO" id="GO:0016491">
    <property type="term" value="F:oxidoreductase activity"/>
    <property type="evidence" value="ECO:0007669"/>
    <property type="project" value="UniProtKB-KW"/>
</dbReference>
<keyword evidence="1" id="KW-0560">Oxidoreductase</keyword>
<proteinExistence type="predicted"/>
<dbReference type="AlphaFoldDB" id="A0A3M2LWR3"/>
<dbReference type="SUPFAM" id="SSF55347">
    <property type="entry name" value="Glyceraldehyde-3-phosphate dehydrogenase-like, C-terminal domain"/>
    <property type="match status" value="1"/>
</dbReference>
<evidence type="ECO:0000259" key="2">
    <source>
        <dbReference type="Pfam" id="PF01408"/>
    </source>
</evidence>
<dbReference type="Proteomes" id="UP000278673">
    <property type="component" value="Unassembled WGS sequence"/>
</dbReference>
<protein>
    <submittedName>
        <fullName evidence="4">Gfo/Idh/MocA family oxidoreductase</fullName>
    </submittedName>
</protein>
<reference evidence="4 5" key="1">
    <citation type="submission" date="2018-10" db="EMBL/GenBank/DDBJ databases">
        <title>Isolation, diversity and antifungal activity of actinobacteria from wheat.</title>
        <authorList>
            <person name="Han C."/>
        </authorList>
    </citation>
    <scope>NUCLEOTIDE SEQUENCE [LARGE SCALE GENOMIC DNA]</scope>
    <source>
        <strain evidence="4 5">NEAU-YY642</strain>
    </source>
</reference>
<dbReference type="PANTHER" id="PTHR43818">
    <property type="entry name" value="BCDNA.GH03377"/>
    <property type="match status" value="1"/>
</dbReference>
<keyword evidence="5" id="KW-1185">Reference proteome</keyword>
<evidence type="ECO:0000256" key="1">
    <source>
        <dbReference type="ARBA" id="ARBA00023002"/>
    </source>
</evidence>